<protein>
    <recommendedName>
        <fullName evidence="1">Retrotransposon gag domain-containing protein</fullName>
    </recommendedName>
</protein>
<dbReference type="AlphaFoldDB" id="A0A9J6DGF6"/>
<gene>
    <name evidence="2" type="ORF">HPB51_012375</name>
</gene>
<name>A0A9J6DGF6_RHIMP</name>
<reference evidence="2" key="1">
    <citation type="journal article" date="2020" name="Cell">
        <title>Large-Scale Comparative Analyses of Tick Genomes Elucidate Their Genetic Diversity and Vector Capacities.</title>
        <authorList>
            <consortium name="Tick Genome and Microbiome Consortium (TIGMIC)"/>
            <person name="Jia N."/>
            <person name="Wang J."/>
            <person name="Shi W."/>
            <person name="Du L."/>
            <person name="Sun Y."/>
            <person name="Zhan W."/>
            <person name="Jiang J.F."/>
            <person name="Wang Q."/>
            <person name="Zhang B."/>
            <person name="Ji P."/>
            <person name="Bell-Sakyi L."/>
            <person name="Cui X.M."/>
            <person name="Yuan T.T."/>
            <person name="Jiang B.G."/>
            <person name="Yang W.F."/>
            <person name="Lam T.T."/>
            <person name="Chang Q.C."/>
            <person name="Ding S.J."/>
            <person name="Wang X.J."/>
            <person name="Zhu J.G."/>
            <person name="Ruan X.D."/>
            <person name="Zhao L."/>
            <person name="Wei J.T."/>
            <person name="Ye R.Z."/>
            <person name="Que T.C."/>
            <person name="Du C.H."/>
            <person name="Zhou Y.H."/>
            <person name="Cheng J.X."/>
            <person name="Dai P.F."/>
            <person name="Guo W.B."/>
            <person name="Han X.H."/>
            <person name="Huang E.J."/>
            <person name="Li L.F."/>
            <person name="Wei W."/>
            <person name="Gao Y.C."/>
            <person name="Liu J.Z."/>
            <person name="Shao H.Z."/>
            <person name="Wang X."/>
            <person name="Wang C.C."/>
            <person name="Yang T.C."/>
            <person name="Huo Q.B."/>
            <person name="Li W."/>
            <person name="Chen H.Y."/>
            <person name="Chen S.E."/>
            <person name="Zhou L.G."/>
            <person name="Ni X.B."/>
            <person name="Tian J.H."/>
            <person name="Sheng Y."/>
            <person name="Liu T."/>
            <person name="Pan Y.S."/>
            <person name="Xia L.Y."/>
            <person name="Li J."/>
            <person name="Zhao F."/>
            <person name="Cao W.C."/>
        </authorList>
    </citation>
    <scope>NUCLEOTIDE SEQUENCE</scope>
    <source>
        <strain evidence="2">Rmic-2018</strain>
    </source>
</reference>
<dbReference type="InterPro" id="IPR005162">
    <property type="entry name" value="Retrotrans_gag_dom"/>
</dbReference>
<evidence type="ECO:0000313" key="2">
    <source>
        <dbReference type="EMBL" id="KAH8021091.1"/>
    </source>
</evidence>
<dbReference type="Pfam" id="PF03732">
    <property type="entry name" value="Retrotrans_gag"/>
    <property type="match status" value="1"/>
</dbReference>
<reference evidence="2" key="2">
    <citation type="submission" date="2021-09" db="EMBL/GenBank/DDBJ databases">
        <authorList>
            <person name="Jia N."/>
            <person name="Wang J."/>
            <person name="Shi W."/>
            <person name="Du L."/>
            <person name="Sun Y."/>
            <person name="Zhan W."/>
            <person name="Jiang J."/>
            <person name="Wang Q."/>
            <person name="Zhang B."/>
            <person name="Ji P."/>
            <person name="Sakyi L.B."/>
            <person name="Cui X."/>
            <person name="Yuan T."/>
            <person name="Jiang B."/>
            <person name="Yang W."/>
            <person name="Lam T.T.-Y."/>
            <person name="Chang Q."/>
            <person name="Ding S."/>
            <person name="Wang X."/>
            <person name="Zhu J."/>
            <person name="Ruan X."/>
            <person name="Zhao L."/>
            <person name="Wei J."/>
            <person name="Que T."/>
            <person name="Du C."/>
            <person name="Cheng J."/>
            <person name="Dai P."/>
            <person name="Han X."/>
            <person name="Huang E."/>
            <person name="Gao Y."/>
            <person name="Liu J."/>
            <person name="Shao H."/>
            <person name="Ye R."/>
            <person name="Li L."/>
            <person name="Wei W."/>
            <person name="Wang X."/>
            <person name="Wang C."/>
            <person name="Huo Q."/>
            <person name="Li W."/>
            <person name="Guo W."/>
            <person name="Chen H."/>
            <person name="Chen S."/>
            <person name="Zhou L."/>
            <person name="Zhou L."/>
            <person name="Ni X."/>
            <person name="Tian J."/>
            <person name="Zhou Y."/>
            <person name="Sheng Y."/>
            <person name="Liu T."/>
            <person name="Pan Y."/>
            <person name="Xia L."/>
            <person name="Li J."/>
            <person name="Zhao F."/>
            <person name="Cao W."/>
        </authorList>
    </citation>
    <scope>NUCLEOTIDE SEQUENCE</scope>
    <source>
        <strain evidence="2">Rmic-2018</strain>
        <tissue evidence="2">Larvae</tissue>
    </source>
</reference>
<proteinExistence type="predicted"/>
<evidence type="ECO:0000259" key="1">
    <source>
        <dbReference type="Pfam" id="PF03732"/>
    </source>
</evidence>
<comment type="caution">
    <text evidence="2">The sequence shown here is derived from an EMBL/GenBank/DDBJ whole genome shotgun (WGS) entry which is preliminary data.</text>
</comment>
<dbReference type="PANTHER" id="PTHR33223:SF6">
    <property type="entry name" value="CCHC-TYPE DOMAIN-CONTAINING PROTEIN"/>
    <property type="match status" value="1"/>
</dbReference>
<keyword evidence="3" id="KW-1185">Reference proteome</keyword>
<evidence type="ECO:0000313" key="3">
    <source>
        <dbReference type="Proteomes" id="UP000821866"/>
    </source>
</evidence>
<sequence>MTVTSPITTTLLRFAGFRDVQTPEESLIKVDNFCLNNGIPTEDRVRCVVIAALDGSAKLWHRFAGPFTTWDDFVAAFRQEFASADENKRLKDELEVRIQHPEENLKEFIYVISEFYAQIREEVVDDVKVDRMLRQMHPQLQDLVAGSTFLSLKALANVADDLME</sequence>
<dbReference type="Proteomes" id="UP000821866">
    <property type="component" value="Chromosome 7"/>
</dbReference>
<dbReference type="EMBL" id="JABSTU010000009">
    <property type="protein sequence ID" value="KAH8021091.1"/>
    <property type="molecule type" value="Genomic_DNA"/>
</dbReference>
<feature type="domain" description="Retrotransposon gag" evidence="1">
    <location>
        <begin position="52"/>
        <end position="133"/>
    </location>
</feature>
<organism evidence="2 3">
    <name type="scientific">Rhipicephalus microplus</name>
    <name type="common">Cattle tick</name>
    <name type="synonym">Boophilus microplus</name>
    <dbReference type="NCBI Taxonomy" id="6941"/>
    <lineage>
        <taxon>Eukaryota</taxon>
        <taxon>Metazoa</taxon>
        <taxon>Ecdysozoa</taxon>
        <taxon>Arthropoda</taxon>
        <taxon>Chelicerata</taxon>
        <taxon>Arachnida</taxon>
        <taxon>Acari</taxon>
        <taxon>Parasitiformes</taxon>
        <taxon>Ixodida</taxon>
        <taxon>Ixodoidea</taxon>
        <taxon>Ixodidae</taxon>
        <taxon>Rhipicephalinae</taxon>
        <taxon>Rhipicephalus</taxon>
        <taxon>Boophilus</taxon>
    </lineage>
</organism>
<dbReference type="PANTHER" id="PTHR33223">
    <property type="entry name" value="CCHC-TYPE DOMAIN-CONTAINING PROTEIN"/>
    <property type="match status" value="1"/>
</dbReference>
<accession>A0A9J6DGF6</accession>